<feature type="compositionally biased region" description="Basic and acidic residues" evidence="1">
    <location>
        <begin position="152"/>
        <end position="168"/>
    </location>
</feature>
<gene>
    <name evidence="2" type="ORF">CBR_g28786</name>
</gene>
<name>A0A388L9T8_CHABU</name>
<evidence type="ECO:0000313" key="2">
    <source>
        <dbReference type="EMBL" id="GBG79071.1"/>
    </source>
</evidence>
<dbReference type="EMBL" id="BFEA01000310">
    <property type="protein sequence ID" value="GBG79071.1"/>
    <property type="molecule type" value="Genomic_DNA"/>
</dbReference>
<comment type="caution">
    <text evidence="2">The sequence shown here is derived from an EMBL/GenBank/DDBJ whole genome shotgun (WGS) entry which is preliminary data.</text>
</comment>
<feature type="region of interest" description="Disordered" evidence="1">
    <location>
        <begin position="133"/>
        <end position="168"/>
    </location>
</feature>
<evidence type="ECO:0000256" key="1">
    <source>
        <dbReference type="SAM" id="MobiDB-lite"/>
    </source>
</evidence>
<organism evidence="2 3">
    <name type="scientific">Chara braunii</name>
    <name type="common">Braun's stonewort</name>
    <dbReference type="NCBI Taxonomy" id="69332"/>
    <lineage>
        <taxon>Eukaryota</taxon>
        <taxon>Viridiplantae</taxon>
        <taxon>Streptophyta</taxon>
        <taxon>Charophyceae</taxon>
        <taxon>Charales</taxon>
        <taxon>Characeae</taxon>
        <taxon>Chara</taxon>
    </lineage>
</organism>
<sequence length="361" mass="37575">MPRWEGKEAYLAEQRRLHELETGESGGARPTGGSQLGSGGPTVGVQTESDCGIEGESAPVTGGDTAGRFHGDDGDEPAEVHSSDDGDGGKAPDEDSIDRVIVDLCTTDVGGGLQGAHDTSQSADVVVEEEAGLRTDRAVGDSVPRHSPVIEGDVHVGNEDRSSPPRDVEGDISLTLIVRPPSASYADEGITGCRMDDRPRGSTIVALDLEELERAGLEDSNNHTGRRSDPRRPADGFALPLGGYLRALDGQGRHATSHGPCDEGLRQRRGVVCTRPVSGGSCGGGGSCRLGTTKTAHESMYPQIVRGTDEEAGGFPGPGAVDDIRRGLPYTSGEEGDLYMPAGARRHGSLSALDAQIAAKH</sequence>
<evidence type="ECO:0000313" key="3">
    <source>
        <dbReference type="Proteomes" id="UP000265515"/>
    </source>
</evidence>
<dbReference type="Gramene" id="GBG79071">
    <property type="protein sequence ID" value="GBG79071"/>
    <property type="gene ID" value="CBR_g28786"/>
</dbReference>
<feature type="region of interest" description="Disordered" evidence="1">
    <location>
        <begin position="1"/>
        <end position="96"/>
    </location>
</feature>
<accession>A0A388L9T8</accession>
<protein>
    <submittedName>
        <fullName evidence="2">Uncharacterized protein</fullName>
    </submittedName>
</protein>
<feature type="region of interest" description="Disordered" evidence="1">
    <location>
        <begin position="215"/>
        <end position="234"/>
    </location>
</feature>
<feature type="compositionally biased region" description="Basic and acidic residues" evidence="1">
    <location>
        <begin position="67"/>
        <end position="96"/>
    </location>
</feature>
<reference evidence="2 3" key="1">
    <citation type="journal article" date="2018" name="Cell">
        <title>The Chara Genome: Secondary Complexity and Implications for Plant Terrestrialization.</title>
        <authorList>
            <person name="Nishiyama T."/>
            <person name="Sakayama H."/>
            <person name="Vries J.D."/>
            <person name="Buschmann H."/>
            <person name="Saint-Marcoux D."/>
            <person name="Ullrich K.K."/>
            <person name="Haas F.B."/>
            <person name="Vanderstraeten L."/>
            <person name="Becker D."/>
            <person name="Lang D."/>
            <person name="Vosolsobe S."/>
            <person name="Rombauts S."/>
            <person name="Wilhelmsson P.K.I."/>
            <person name="Janitza P."/>
            <person name="Kern R."/>
            <person name="Heyl A."/>
            <person name="Rumpler F."/>
            <person name="Villalobos L.I.A.C."/>
            <person name="Clay J.M."/>
            <person name="Skokan R."/>
            <person name="Toyoda A."/>
            <person name="Suzuki Y."/>
            <person name="Kagoshima H."/>
            <person name="Schijlen E."/>
            <person name="Tajeshwar N."/>
            <person name="Catarino B."/>
            <person name="Hetherington A.J."/>
            <person name="Saltykova A."/>
            <person name="Bonnot C."/>
            <person name="Breuninger H."/>
            <person name="Symeonidi A."/>
            <person name="Radhakrishnan G.V."/>
            <person name="Van Nieuwerburgh F."/>
            <person name="Deforce D."/>
            <person name="Chang C."/>
            <person name="Karol K.G."/>
            <person name="Hedrich R."/>
            <person name="Ulvskov P."/>
            <person name="Glockner G."/>
            <person name="Delwiche C.F."/>
            <person name="Petrasek J."/>
            <person name="Van de Peer Y."/>
            <person name="Friml J."/>
            <person name="Beilby M."/>
            <person name="Dolan L."/>
            <person name="Kohara Y."/>
            <person name="Sugano S."/>
            <person name="Fujiyama A."/>
            <person name="Delaux P.-M."/>
            <person name="Quint M."/>
            <person name="TheiBen G."/>
            <person name="Hagemann M."/>
            <person name="Harholt J."/>
            <person name="Dunand C."/>
            <person name="Zachgo S."/>
            <person name="Langdale J."/>
            <person name="Maumus F."/>
            <person name="Straeten D.V.D."/>
            <person name="Gould S.B."/>
            <person name="Rensing S.A."/>
        </authorList>
    </citation>
    <scope>NUCLEOTIDE SEQUENCE [LARGE SCALE GENOMIC DNA]</scope>
    <source>
        <strain evidence="2 3">S276</strain>
    </source>
</reference>
<proteinExistence type="predicted"/>
<dbReference type="AlphaFoldDB" id="A0A388L9T8"/>
<dbReference type="Proteomes" id="UP000265515">
    <property type="component" value="Unassembled WGS sequence"/>
</dbReference>
<feature type="compositionally biased region" description="Basic and acidic residues" evidence="1">
    <location>
        <begin position="1"/>
        <end position="21"/>
    </location>
</feature>
<feature type="compositionally biased region" description="Gly residues" evidence="1">
    <location>
        <begin position="24"/>
        <end position="42"/>
    </location>
</feature>
<keyword evidence="3" id="KW-1185">Reference proteome</keyword>